<name>A0A5B7E048_PORTR</name>
<proteinExistence type="predicted"/>
<dbReference type="Proteomes" id="UP000324222">
    <property type="component" value="Unassembled WGS sequence"/>
</dbReference>
<accession>A0A5B7E048</accession>
<reference evidence="1 2" key="1">
    <citation type="submission" date="2019-05" db="EMBL/GenBank/DDBJ databases">
        <title>Another draft genome of Portunus trituberculatus and its Hox gene families provides insights of decapod evolution.</title>
        <authorList>
            <person name="Jeong J.-H."/>
            <person name="Song I."/>
            <person name="Kim S."/>
            <person name="Choi T."/>
            <person name="Kim D."/>
            <person name="Ryu S."/>
            <person name="Kim W."/>
        </authorList>
    </citation>
    <scope>NUCLEOTIDE SEQUENCE [LARGE SCALE GENOMIC DNA]</scope>
    <source>
        <tissue evidence="1">Muscle</tissue>
    </source>
</reference>
<evidence type="ECO:0000313" key="1">
    <source>
        <dbReference type="EMBL" id="MPC26845.1"/>
    </source>
</evidence>
<dbReference type="EMBL" id="VSRR010001660">
    <property type="protein sequence ID" value="MPC26845.1"/>
    <property type="molecule type" value="Genomic_DNA"/>
</dbReference>
<dbReference type="AlphaFoldDB" id="A0A5B7E048"/>
<organism evidence="1 2">
    <name type="scientific">Portunus trituberculatus</name>
    <name type="common">Swimming crab</name>
    <name type="synonym">Neptunus trituberculatus</name>
    <dbReference type="NCBI Taxonomy" id="210409"/>
    <lineage>
        <taxon>Eukaryota</taxon>
        <taxon>Metazoa</taxon>
        <taxon>Ecdysozoa</taxon>
        <taxon>Arthropoda</taxon>
        <taxon>Crustacea</taxon>
        <taxon>Multicrustacea</taxon>
        <taxon>Malacostraca</taxon>
        <taxon>Eumalacostraca</taxon>
        <taxon>Eucarida</taxon>
        <taxon>Decapoda</taxon>
        <taxon>Pleocyemata</taxon>
        <taxon>Brachyura</taxon>
        <taxon>Eubrachyura</taxon>
        <taxon>Portunoidea</taxon>
        <taxon>Portunidae</taxon>
        <taxon>Portuninae</taxon>
        <taxon>Portunus</taxon>
    </lineage>
</organism>
<sequence length="119" mass="13463">MQGRKKYPEDIEVEAELRLRAAQWLVQHSKDTGEATAALTLPIKLLSALVPPNGDCIITWIKMFNVKILNGRQHHYPEDDITWHHTTTTTTQNGSLEKTKEYEGAHELCKAGVFGTHEI</sequence>
<keyword evidence="2" id="KW-1185">Reference proteome</keyword>
<evidence type="ECO:0000313" key="2">
    <source>
        <dbReference type="Proteomes" id="UP000324222"/>
    </source>
</evidence>
<protein>
    <submittedName>
        <fullName evidence="1">Uncharacterized protein</fullName>
    </submittedName>
</protein>
<gene>
    <name evidence="1" type="ORF">E2C01_019996</name>
</gene>
<comment type="caution">
    <text evidence="1">The sequence shown here is derived from an EMBL/GenBank/DDBJ whole genome shotgun (WGS) entry which is preliminary data.</text>
</comment>